<dbReference type="InterPro" id="IPR000249">
    <property type="entry name" value="BMC_dom"/>
</dbReference>
<organism evidence="4 5">
    <name type="scientific">Methylibium petroleiphilum (strain ATCC BAA-1232 / LMG 22953 / PM1)</name>
    <dbReference type="NCBI Taxonomy" id="420662"/>
    <lineage>
        <taxon>Bacteria</taxon>
        <taxon>Pseudomonadati</taxon>
        <taxon>Pseudomonadota</taxon>
        <taxon>Betaproteobacteria</taxon>
        <taxon>Burkholderiales</taxon>
        <taxon>Sphaerotilaceae</taxon>
        <taxon>Methylibium</taxon>
    </lineage>
</organism>
<geneLocation type="plasmid" evidence="4 5">
    <name>RPME01</name>
</geneLocation>
<dbReference type="Gene3D" id="3.30.70.1710">
    <property type="match status" value="2"/>
</dbReference>
<evidence type="ECO:0000313" key="4">
    <source>
        <dbReference type="EMBL" id="ABM97270.1"/>
    </source>
</evidence>
<dbReference type="CDD" id="cd07051">
    <property type="entry name" value="BMC_like_1_repeat1"/>
    <property type="match status" value="1"/>
</dbReference>
<dbReference type="InterPro" id="IPR037233">
    <property type="entry name" value="CcmK-like_sf"/>
</dbReference>
<dbReference type="PROSITE" id="PS51931">
    <property type="entry name" value="BMC_CP"/>
    <property type="match status" value="2"/>
</dbReference>
<evidence type="ECO:0000256" key="2">
    <source>
        <dbReference type="ARBA" id="ARBA00024446"/>
    </source>
</evidence>
<keyword evidence="4" id="KW-0614">Plasmid</keyword>
<dbReference type="GO" id="GO:0031469">
    <property type="term" value="C:bacterial microcompartment"/>
    <property type="evidence" value="ECO:0007669"/>
    <property type="project" value="UniProtKB-SubCell"/>
</dbReference>
<keyword evidence="2" id="KW-1283">Bacterial microcompartment</keyword>
<dbReference type="eggNOG" id="COG4577">
    <property type="taxonomic scope" value="Bacteria"/>
</dbReference>
<dbReference type="SUPFAM" id="SSF143414">
    <property type="entry name" value="CcmK-like"/>
    <property type="match status" value="1"/>
</dbReference>
<dbReference type="Pfam" id="PF00936">
    <property type="entry name" value="BMC"/>
    <property type="match status" value="1"/>
</dbReference>
<dbReference type="CDD" id="cd07052">
    <property type="entry name" value="BMC_like_1_repeat2"/>
    <property type="match status" value="1"/>
</dbReference>
<dbReference type="AlphaFoldDB" id="A2SNY1"/>
<feature type="domain" description="BMC circularly permuted" evidence="3">
    <location>
        <begin position="108"/>
        <end position="205"/>
    </location>
</feature>
<evidence type="ECO:0000259" key="3">
    <source>
        <dbReference type="PROSITE" id="PS51931"/>
    </source>
</evidence>
<name>A2SNY1_METPP</name>
<dbReference type="InterPro" id="IPR044870">
    <property type="entry name" value="BMC_CP"/>
</dbReference>
<reference evidence="4 5" key="1">
    <citation type="journal article" date="2007" name="J. Bacteriol.">
        <title>Whole-genome analysis of the methyl tert-butyl ether-degrading beta-proteobacterium Methylibium petroleiphilum PM1.</title>
        <authorList>
            <person name="Kane S.R."/>
            <person name="Chakicherla A.Y."/>
            <person name="Chain P.S.G."/>
            <person name="Schmidt R."/>
            <person name="Shin M.W."/>
            <person name="Legler T.C."/>
            <person name="Scow K.M."/>
            <person name="Larimer F.W."/>
            <person name="Lucas S.M."/>
            <person name="Richardson P.M."/>
            <person name="Hristova K.R."/>
        </authorList>
    </citation>
    <scope>NUCLEOTIDE SEQUENCE [LARGE SCALE GENOMIC DNA]</scope>
    <source>
        <strain evidence="5">ATCC BAA-1232 / LMG 22953 / PM1</strain>
        <plasmid evidence="4 5">RPME01</plasmid>
    </source>
</reference>
<comment type="subcellular location">
    <subcellularLocation>
        <location evidence="1">Bacterial microcompartment</location>
    </subcellularLocation>
</comment>
<accession>A2SNY1</accession>
<feature type="domain" description="BMC circularly permuted" evidence="3">
    <location>
        <begin position="5"/>
        <end position="107"/>
    </location>
</feature>
<evidence type="ECO:0000256" key="1">
    <source>
        <dbReference type="ARBA" id="ARBA00024322"/>
    </source>
</evidence>
<dbReference type="EMBL" id="CP000556">
    <property type="protein sequence ID" value="ABM97270.1"/>
    <property type="molecule type" value="Genomic_DNA"/>
</dbReference>
<dbReference type="Proteomes" id="UP000000366">
    <property type="component" value="Plasmid RPME01"/>
</dbReference>
<dbReference type="RefSeq" id="WP_011831823.1">
    <property type="nucleotide sequence ID" value="NC_008826.1"/>
</dbReference>
<protein>
    <recommendedName>
        <fullName evidence="3">BMC circularly permuted domain-containing protein</fullName>
    </recommendedName>
</protein>
<gene>
    <name evidence="4" type="ordered locus">Mpe_B0498</name>
</gene>
<dbReference type="KEGG" id="mpt:Mpe_B0498"/>
<dbReference type="HOGENOM" id="CLU_091281_0_0_4"/>
<keyword evidence="5" id="KW-1185">Reference proteome</keyword>
<sequence>MDNFQLRTYAFVDRMQPQAAAHVASTCQGDVPIAGMSELYIEVAPGNEIFRCADIALKAADVRPALQVVEREFGLLEIHSRTQAEVLAAGAAVLEHLRLTEADRVKPKVASSMFVTNVNPYQAQLINKWRKGNLLIPGQSLYVLEVSPAAYVSLAANEAEKAADISIVEVRALGRFGRLFISGTESDVQAAATAAIACIEQLEGK</sequence>
<evidence type="ECO:0000313" key="5">
    <source>
        <dbReference type="Proteomes" id="UP000000366"/>
    </source>
</evidence>
<dbReference type="SMART" id="SM00877">
    <property type="entry name" value="BMC"/>
    <property type="match status" value="1"/>
</dbReference>
<proteinExistence type="predicted"/>
<dbReference type="SMR" id="A2SNY1"/>